<dbReference type="Proteomes" id="UP000706525">
    <property type="component" value="Unassembled WGS sequence"/>
</dbReference>
<dbReference type="Gene3D" id="2.120.10.30">
    <property type="entry name" value="TolB, C-terminal domain"/>
    <property type="match status" value="3"/>
</dbReference>
<dbReference type="InterPro" id="IPR001258">
    <property type="entry name" value="NHL_repeat"/>
</dbReference>
<dbReference type="PROSITE" id="PS51257">
    <property type="entry name" value="PROKAR_LIPOPROTEIN"/>
    <property type="match status" value="1"/>
</dbReference>
<evidence type="ECO:0000313" key="6">
    <source>
        <dbReference type="Proteomes" id="UP000706525"/>
    </source>
</evidence>
<dbReference type="InterPro" id="IPR011042">
    <property type="entry name" value="6-blade_b-propeller_TolB-like"/>
</dbReference>
<evidence type="ECO:0000256" key="1">
    <source>
        <dbReference type="ARBA" id="ARBA00022737"/>
    </source>
</evidence>
<feature type="repeat" description="NHL" evidence="2">
    <location>
        <begin position="323"/>
        <end position="365"/>
    </location>
</feature>
<organism evidence="5 6">
    <name type="scientific">Cupriavidus pampae</name>
    <dbReference type="NCBI Taxonomy" id="659251"/>
    <lineage>
        <taxon>Bacteria</taxon>
        <taxon>Pseudomonadati</taxon>
        <taxon>Pseudomonadota</taxon>
        <taxon>Betaproteobacteria</taxon>
        <taxon>Burkholderiales</taxon>
        <taxon>Burkholderiaceae</taxon>
        <taxon>Cupriavidus</taxon>
    </lineage>
</organism>
<name>A0ABN7ZCD0_9BURK</name>
<keyword evidence="3" id="KW-0732">Signal</keyword>
<dbReference type="PROSITE" id="PS51125">
    <property type="entry name" value="NHL"/>
    <property type="match status" value="2"/>
</dbReference>
<dbReference type="RefSeq" id="WP_223993847.1">
    <property type="nucleotide sequence ID" value="NZ_CAJZAG010000011.1"/>
</dbReference>
<evidence type="ECO:0000313" key="5">
    <source>
        <dbReference type="EMBL" id="CAG9183259.1"/>
    </source>
</evidence>
<dbReference type="InterPro" id="IPR013658">
    <property type="entry name" value="SGL"/>
</dbReference>
<proteinExistence type="predicted"/>
<reference evidence="5 6" key="1">
    <citation type="submission" date="2021-08" db="EMBL/GenBank/DDBJ databases">
        <authorList>
            <person name="Peeters C."/>
        </authorList>
    </citation>
    <scope>NUCLEOTIDE SEQUENCE [LARGE SCALE GENOMIC DNA]</scope>
    <source>
        <strain evidence="5 6">LMG 32289</strain>
    </source>
</reference>
<feature type="chain" id="PRO_5046572693" evidence="3">
    <location>
        <begin position="32"/>
        <end position="472"/>
    </location>
</feature>
<sequence length="472" mass="47291">MKPLRSRHHNSRRGLAVATVSSICLAVTILAACGGGDDAAAPSAPAQVPATPNNPNVPVTPQLPATYTVGGMLAGLASSATVILQNNGVDALSLSASGAFTFPTSVTDVYAVTVGTQPSGQTCTVTNGAGTASANVTDVTVNCVNNPPPQPQVSTFAGDGTPGSADGTLATARFLSAAGMSFDAAGNLYLADLDNQAIRKITPGGVVSTIAGNTHAMGAADGAAATATFKYPSGVIADSVGNVYVVDQSNHRIRQIDNTNTVSTLAGSTAGYLDGTGTGAQFNSPYAGVVDAVGNLYVTEFSNNRIRKITPGGVVTTFAGSTGGYLDGTGTGAQFQSPSGIAIDASGNLYVADTSNNKIRKITPAGVVTTIAGSTYGFADGTGTAAQFAAPFGLALDADGNLYVADRGNNRIRKITPAGVVTTIAGDGTAGNTNGDGNVARFSNPTYLAIDAAKNLYVTELNGLVIRKIVLQ</sequence>
<comment type="caution">
    <text evidence="5">The sequence shown here is derived from an EMBL/GenBank/DDBJ whole genome shotgun (WGS) entry which is preliminary data.</text>
</comment>
<dbReference type="PANTHER" id="PTHR13833">
    <property type="match status" value="1"/>
</dbReference>
<feature type="domain" description="SMP-30/Gluconolactonase/LRE-like region" evidence="4">
    <location>
        <begin position="213"/>
        <end position="423"/>
    </location>
</feature>
<evidence type="ECO:0000256" key="3">
    <source>
        <dbReference type="SAM" id="SignalP"/>
    </source>
</evidence>
<gene>
    <name evidence="5" type="primary">vgb</name>
    <name evidence="5" type="ORF">LMG32289_05328</name>
</gene>
<dbReference type="SUPFAM" id="SSF101898">
    <property type="entry name" value="NHL repeat"/>
    <property type="match status" value="1"/>
</dbReference>
<feature type="repeat" description="NHL" evidence="2">
    <location>
        <begin position="383"/>
        <end position="418"/>
    </location>
</feature>
<keyword evidence="1" id="KW-0677">Repeat</keyword>
<dbReference type="PANTHER" id="PTHR13833:SF71">
    <property type="entry name" value="NHL DOMAIN-CONTAINING PROTEIN"/>
    <property type="match status" value="1"/>
</dbReference>
<keyword evidence="6" id="KW-1185">Reference proteome</keyword>
<dbReference type="EMBL" id="CAJZAG010000011">
    <property type="protein sequence ID" value="CAG9183259.1"/>
    <property type="molecule type" value="Genomic_DNA"/>
</dbReference>
<feature type="signal peptide" evidence="3">
    <location>
        <begin position="1"/>
        <end position="31"/>
    </location>
</feature>
<accession>A0ABN7ZCD0</accession>
<dbReference type="GO" id="GO:0016829">
    <property type="term" value="F:lyase activity"/>
    <property type="evidence" value="ECO:0007669"/>
    <property type="project" value="UniProtKB-KW"/>
</dbReference>
<evidence type="ECO:0000256" key="2">
    <source>
        <dbReference type="PROSITE-ProRule" id="PRU00504"/>
    </source>
</evidence>
<dbReference type="Pfam" id="PF08450">
    <property type="entry name" value="SGL"/>
    <property type="match status" value="1"/>
</dbReference>
<evidence type="ECO:0000259" key="4">
    <source>
        <dbReference type="Pfam" id="PF08450"/>
    </source>
</evidence>
<protein>
    <submittedName>
        <fullName evidence="5">Virginiamycin B lyase</fullName>
        <ecNumber evidence="5">4.2.99.-</ecNumber>
    </submittedName>
</protein>
<dbReference type="EC" id="4.2.99.-" evidence="5"/>
<keyword evidence="5" id="KW-0456">Lyase</keyword>
<dbReference type="CDD" id="cd14953">
    <property type="entry name" value="NHL_like_1"/>
    <property type="match status" value="1"/>
</dbReference>